<dbReference type="InterPro" id="IPR036034">
    <property type="entry name" value="PDZ_sf"/>
</dbReference>
<dbReference type="FunFam" id="2.30.42.10:FF:000037">
    <property type="entry name" value="Periplasmic serine endoprotease DegP-like"/>
    <property type="match status" value="1"/>
</dbReference>
<keyword evidence="9" id="KW-0472">Membrane</keyword>
<dbReference type="PANTHER" id="PTHR22939:SF129">
    <property type="entry name" value="SERINE PROTEASE HTRA2, MITOCHONDRIAL"/>
    <property type="match status" value="1"/>
</dbReference>
<feature type="domain" description="PDZ" evidence="10">
    <location>
        <begin position="279"/>
        <end position="370"/>
    </location>
</feature>
<evidence type="ECO:0000256" key="8">
    <source>
        <dbReference type="PIRSR" id="PIRSR611782-2"/>
    </source>
</evidence>
<dbReference type="SUPFAM" id="SSF50156">
    <property type="entry name" value="PDZ domain-like"/>
    <property type="match status" value="2"/>
</dbReference>
<keyword evidence="4" id="KW-0677">Repeat</keyword>
<dbReference type="InterPro" id="IPR009003">
    <property type="entry name" value="Peptidase_S1_PA"/>
</dbReference>
<evidence type="ECO:0000256" key="1">
    <source>
        <dbReference type="ARBA" id="ARBA00010541"/>
    </source>
</evidence>
<keyword evidence="5 11" id="KW-0378">Hydrolase</keyword>
<proteinExistence type="inferred from homology"/>
<dbReference type="Gene3D" id="2.30.42.60">
    <property type="match status" value="1"/>
</dbReference>
<feature type="binding site" evidence="8">
    <location>
        <position position="161"/>
    </location>
    <ligand>
        <name>substrate</name>
    </ligand>
</feature>
<dbReference type="SUPFAM" id="SSF50494">
    <property type="entry name" value="Trypsin-like serine proteases"/>
    <property type="match status" value="1"/>
</dbReference>
<keyword evidence="12" id="KW-1185">Reference proteome</keyword>
<organism evidence="11 12">
    <name type="scientific">Candidatus Sulfobium mesophilum</name>
    <dbReference type="NCBI Taxonomy" id="2016548"/>
    <lineage>
        <taxon>Bacteria</taxon>
        <taxon>Pseudomonadati</taxon>
        <taxon>Nitrospirota</taxon>
        <taxon>Nitrospiria</taxon>
        <taxon>Nitrospirales</taxon>
        <taxon>Nitrospiraceae</taxon>
        <taxon>Candidatus Sulfobium</taxon>
    </lineage>
</organism>
<feature type="active site" description="Charge relay system" evidence="7">
    <location>
        <position position="235"/>
    </location>
</feature>
<evidence type="ECO:0000256" key="3">
    <source>
        <dbReference type="ARBA" id="ARBA00022729"/>
    </source>
</evidence>
<name>A0A2U3QG20_9BACT</name>
<evidence type="ECO:0000256" key="4">
    <source>
        <dbReference type="ARBA" id="ARBA00022737"/>
    </source>
</evidence>
<feature type="active site" description="Charge relay system" evidence="7">
    <location>
        <position position="131"/>
    </location>
</feature>
<evidence type="ECO:0000256" key="9">
    <source>
        <dbReference type="SAM" id="Phobius"/>
    </source>
</evidence>
<feature type="binding site" evidence="8">
    <location>
        <position position="131"/>
    </location>
    <ligand>
        <name>substrate</name>
    </ligand>
</feature>
<feature type="transmembrane region" description="Helical" evidence="9">
    <location>
        <begin position="7"/>
        <end position="25"/>
    </location>
</feature>
<evidence type="ECO:0000313" key="12">
    <source>
        <dbReference type="Proteomes" id="UP000245125"/>
    </source>
</evidence>
<dbReference type="NCBIfam" id="TIGR02037">
    <property type="entry name" value="degP_htrA_DO"/>
    <property type="match status" value="1"/>
</dbReference>
<protein>
    <submittedName>
        <fullName evidence="11">Putative periplasmic serine endoprotease DegP-like</fullName>
        <ecNumber evidence="11">3.4.21.107</ecNumber>
    </submittedName>
</protein>
<dbReference type="Gene3D" id="2.40.10.120">
    <property type="match status" value="1"/>
</dbReference>
<keyword evidence="3" id="KW-0732">Signal</keyword>
<dbReference type="PROSITE" id="PS50106">
    <property type="entry name" value="PDZ"/>
    <property type="match status" value="2"/>
</dbReference>
<feature type="binding site" evidence="8">
    <location>
        <begin position="233"/>
        <end position="235"/>
    </location>
    <ligand>
        <name>substrate</name>
    </ligand>
</feature>
<dbReference type="InterPro" id="IPR001478">
    <property type="entry name" value="PDZ"/>
</dbReference>
<dbReference type="FunFam" id="2.40.10.10:FF:000001">
    <property type="entry name" value="Periplasmic serine protease DegS"/>
    <property type="match status" value="1"/>
</dbReference>
<feature type="active site" description="Charge relay system" evidence="7">
    <location>
        <position position="161"/>
    </location>
</feature>
<reference evidence="12" key="1">
    <citation type="submission" date="2018-03" db="EMBL/GenBank/DDBJ databases">
        <authorList>
            <person name="Zecchin S."/>
        </authorList>
    </citation>
    <scope>NUCLEOTIDE SEQUENCE [LARGE SCALE GENOMIC DNA]</scope>
</reference>
<gene>
    <name evidence="11" type="primary">htrA</name>
    <name evidence="11" type="ORF">NBG4_210013</name>
</gene>
<dbReference type="AlphaFoldDB" id="A0A2U3QG20"/>
<dbReference type="Proteomes" id="UP000245125">
    <property type="component" value="Unassembled WGS sequence"/>
</dbReference>
<dbReference type="InterPro" id="IPR001940">
    <property type="entry name" value="Peptidase_S1C"/>
</dbReference>
<dbReference type="PRINTS" id="PR00834">
    <property type="entry name" value="PROTEASES2C"/>
</dbReference>
<dbReference type="Gene3D" id="2.30.42.10">
    <property type="match status" value="1"/>
</dbReference>
<evidence type="ECO:0000259" key="10">
    <source>
        <dbReference type="PROSITE" id="PS50106"/>
    </source>
</evidence>
<evidence type="ECO:0000313" key="11">
    <source>
        <dbReference type="EMBL" id="SPQ00338.1"/>
    </source>
</evidence>
<evidence type="ECO:0000256" key="2">
    <source>
        <dbReference type="ARBA" id="ARBA00022670"/>
    </source>
</evidence>
<dbReference type="GO" id="GO:0004252">
    <property type="term" value="F:serine-type endopeptidase activity"/>
    <property type="evidence" value="ECO:0007669"/>
    <property type="project" value="InterPro"/>
</dbReference>
<dbReference type="PANTHER" id="PTHR22939">
    <property type="entry name" value="SERINE PROTEASE FAMILY S1C HTRA-RELATED"/>
    <property type="match status" value="1"/>
</dbReference>
<evidence type="ECO:0000256" key="7">
    <source>
        <dbReference type="PIRSR" id="PIRSR611782-1"/>
    </source>
</evidence>
<dbReference type="GO" id="GO:0006508">
    <property type="term" value="P:proteolysis"/>
    <property type="evidence" value="ECO:0007669"/>
    <property type="project" value="UniProtKB-KW"/>
</dbReference>
<dbReference type="OrthoDB" id="9758917at2"/>
<dbReference type="InterPro" id="IPR011782">
    <property type="entry name" value="Pept_S1C_Do"/>
</dbReference>
<dbReference type="Pfam" id="PF13180">
    <property type="entry name" value="PDZ_2"/>
    <property type="match status" value="2"/>
</dbReference>
<keyword evidence="6" id="KW-0720">Serine protease</keyword>
<evidence type="ECO:0000256" key="5">
    <source>
        <dbReference type="ARBA" id="ARBA00022801"/>
    </source>
</evidence>
<sequence>MERGRGGLVIAVASTVVGIIIGLVISTNSALLSKAYSAEPKIPKEAVEILSKTGQAMAEVAAAVKPAVVNISTTHTVKTPGMSNPFFNDPFFNRFFGEEFGNMRRPREYKQSSLGSGVIVDKDGYILTNYHVIKDADEIKVKLSDNREFKGKVIGKDARTDIAVIKIGSDHLPTLSIGDSDKLKVGEVVIAIGNPFGLNQTVTSGIVSATGRANVGIADYEDFIQTDAAINPGNSGGALVNVKGELVGINTAIFSTSGGYQGVGFAIPSAMVKTVMDNLIKHGKVVRGWLGVSIQQITPELAKQFNLKEQKGVLVGDVTEDSPAERAGIKRGDVIIGYNGKDVEDPANLRNMVANTPPGKEVVLRVVHDGKAETVKVTVAELPAETQKLQGKIDNVLKGIQVQNITQDLRRNLRLPKQVTGVIITDVEEGSPAGGILSRNDVIMEINRKSVSNLGDFEKVVSGIRSDQNMLLLIYRDGSTFYVTISGQ</sequence>
<dbReference type="Pfam" id="PF13365">
    <property type="entry name" value="Trypsin_2"/>
    <property type="match status" value="1"/>
</dbReference>
<dbReference type="EMBL" id="OUUY01000066">
    <property type="protein sequence ID" value="SPQ00338.1"/>
    <property type="molecule type" value="Genomic_DNA"/>
</dbReference>
<comment type="similarity">
    <text evidence="1">Belongs to the peptidase S1C family.</text>
</comment>
<dbReference type="SMART" id="SM00228">
    <property type="entry name" value="PDZ"/>
    <property type="match status" value="2"/>
</dbReference>
<keyword evidence="9" id="KW-1133">Transmembrane helix</keyword>
<dbReference type="EC" id="3.4.21.107" evidence="11"/>
<accession>A0A2U3QG20</accession>
<evidence type="ECO:0000256" key="6">
    <source>
        <dbReference type="ARBA" id="ARBA00022825"/>
    </source>
</evidence>
<feature type="domain" description="PDZ" evidence="10">
    <location>
        <begin position="399"/>
        <end position="478"/>
    </location>
</feature>
<keyword evidence="9" id="KW-0812">Transmembrane</keyword>
<dbReference type="CDD" id="cd10839">
    <property type="entry name" value="cpPDZ1_DegP-like"/>
    <property type="match status" value="1"/>
</dbReference>
<keyword evidence="2 11" id="KW-0645">Protease</keyword>